<dbReference type="InterPro" id="IPR019364">
    <property type="entry name" value="Mediatior_Med8_fun/met"/>
</dbReference>
<evidence type="ECO:0000256" key="5">
    <source>
        <dbReference type="ARBA" id="ARBA00023163"/>
    </source>
</evidence>
<dbReference type="RefSeq" id="XP_065652193.1">
    <property type="nucleotide sequence ID" value="XM_065796121.1"/>
</dbReference>
<evidence type="ECO:0000256" key="4">
    <source>
        <dbReference type="ARBA" id="ARBA00023159"/>
    </source>
</evidence>
<keyword evidence="6 7" id="KW-0539">Nucleus</keyword>
<comment type="subunit">
    <text evidence="7">Component of the Mediator complex.</text>
</comment>
<keyword evidence="5 7" id="KW-0804">Transcription</keyword>
<dbReference type="PANTHER" id="PTHR13074">
    <property type="entry name" value="MEDIATOR OF RNA POLYMERASE II TRANSCRIPTION SUBUNIT 8"/>
    <property type="match status" value="1"/>
</dbReference>
<evidence type="ECO:0000256" key="6">
    <source>
        <dbReference type="ARBA" id="ARBA00023242"/>
    </source>
</evidence>
<evidence type="ECO:0000256" key="8">
    <source>
        <dbReference type="SAM" id="MobiDB-lite"/>
    </source>
</evidence>
<keyword evidence="3 7" id="KW-0805">Transcription regulation</keyword>
<comment type="subcellular location">
    <subcellularLocation>
        <location evidence="1 7">Nucleus</location>
    </subcellularLocation>
</comment>
<protein>
    <recommendedName>
        <fullName evidence="7">Mediator of RNA polymerase II transcription subunit 8</fullName>
    </recommendedName>
    <alternativeName>
        <fullName evidence="7">Mediator complex subunit 8</fullName>
    </alternativeName>
</protein>
<comment type="similarity">
    <text evidence="2 7">Belongs to the Mediator complex subunit 8 family.</text>
</comment>
<evidence type="ECO:0000313" key="10">
    <source>
        <dbReference type="RefSeq" id="XP_065652193.1"/>
    </source>
</evidence>
<sequence length="215" mass="24238">MQVDEKLIETSLESLVGRVGDIKVSLQNFLFKIEHEYLTWPQVLDNFALLSGQINTLNKLLKNDHMPILRNLCVLPINVQPDCDEELQRLTENRIHVFNHEVVPNVLRTKYEPDVEKEEQMLVNKAVSLQQEEAEKQVFTLNELVSSILELIQSARDDWDGEFSTQQTNLAPSSNDTNILIAAMSSGAGLRKRGGESFSSKPSTARSGHRATPVN</sequence>
<name>A0ABM4BSR2_HYDVU</name>
<accession>A0ABM4BSR2</accession>
<gene>
    <name evidence="10" type="primary">LOC100205934</name>
    <name evidence="7" type="synonym">MED8</name>
</gene>
<comment type="function">
    <text evidence="7">Component of the Mediator complex, a coactivator involved in the regulated transcription of nearly all RNA polymerase II-dependent genes. Mediator functions as a bridge to convey information from gene-specific regulatory proteins to the basal RNA polymerase II transcription machinery. Mediator is recruited to promoters by direct interactions with regulatory proteins and serves as a scaffold for the assembly of a functional preinitiation complex with RNA polymerase II and the general transcription factors.</text>
</comment>
<feature type="compositionally biased region" description="Polar residues" evidence="8">
    <location>
        <begin position="197"/>
        <end position="206"/>
    </location>
</feature>
<organism evidence="9 10">
    <name type="scientific">Hydra vulgaris</name>
    <name type="common">Hydra</name>
    <name type="synonym">Hydra attenuata</name>
    <dbReference type="NCBI Taxonomy" id="6087"/>
    <lineage>
        <taxon>Eukaryota</taxon>
        <taxon>Metazoa</taxon>
        <taxon>Cnidaria</taxon>
        <taxon>Hydrozoa</taxon>
        <taxon>Hydroidolina</taxon>
        <taxon>Anthoathecata</taxon>
        <taxon>Aplanulata</taxon>
        <taxon>Hydridae</taxon>
        <taxon>Hydra</taxon>
    </lineage>
</organism>
<reference evidence="10" key="1">
    <citation type="submission" date="2025-08" db="UniProtKB">
        <authorList>
            <consortium name="RefSeq"/>
        </authorList>
    </citation>
    <scope>IDENTIFICATION</scope>
</reference>
<proteinExistence type="inferred from homology"/>
<evidence type="ECO:0000256" key="7">
    <source>
        <dbReference type="RuleBase" id="RU364144"/>
    </source>
</evidence>
<keyword evidence="4 7" id="KW-0010">Activator</keyword>
<evidence type="ECO:0000256" key="3">
    <source>
        <dbReference type="ARBA" id="ARBA00023015"/>
    </source>
</evidence>
<evidence type="ECO:0000256" key="2">
    <source>
        <dbReference type="ARBA" id="ARBA00005716"/>
    </source>
</evidence>
<dbReference type="GeneID" id="100205934"/>
<evidence type="ECO:0000256" key="1">
    <source>
        <dbReference type="ARBA" id="ARBA00004123"/>
    </source>
</evidence>
<keyword evidence="9" id="KW-1185">Reference proteome</keyword>
<evidence type="ECO:0000313" key="9">
    <source>
        <dbReference type="Proteomes" id="UP001652625"/>
    </source>
</evidence>
<dbReference type="Pfam" id="PF10232">
    <property type="entry name" value="Med8"/>
    <property type="match status" value="1"/>
</dbReference>
<feature type="region of interest" description="Disordered" evidence="8">
    <location>
        <begin position="188"/>
        <end position="215"/>
    </location>
</feature>
<dbReference type="PANTHER" id="PTHR13074:SF9">
    <property type="entry name" value="MEDIATOR OF RNA POLYMERASE II TRANSCRIPTION SUBUNIT 8"/>
    <property type="match status" value="1"/>
</dbReference>
<dbReference type="Proteomes" id="UP001652625">
    <property type="component" value="Chromosome 04"/>
</dbReference>